<dbReference type="AlphaFoldDB" id="F0X6S6"/>
<dbReference type="STRING" id="655863.F0X6S6"/>
<keyword evidence="5" id="KW-0539">Nucleus</keyword>
<evidence type="ECO:0000256" key="1">
    <source>
        <dbReference type="ARBA" id="ARBA00004123"/>
    </source>
</evidence>
<feature type="compositionally biased region" description="Polar residues" evidence="6">
    <location>
        <begin position="93"/>
        <end position="102"/>
    </location>
</feature>
<sequence>MNRSTDQSLQSLLPTHNGTFSPQLTDLAGSLLAQSRHRVSTLKADEEVARPYACAHIACDRLKTVLNLPPIEPRPPIQPRLYKRLYAHLNTVLQPTPAQRDNQTPRKDGPQRDVAVGTPFRTATPKRRPARTPRPTAKGSTTIYSPQKRPGGPASVSVLVSVPPPWLRPTVRFVCSTLGHARLAPTVAAGLSAILREAAEQSKKTASSGVDDGETEPGSPAWVAGSLTALAATLYYYCIKSWQASQDVGPMDKTQYNTDERTIMDVFQKAREGGVQLEGGAGDVWEKTGWHDLTRHSFREALLAVSDRKWLESDWFRDIQQLRDVAGSDYSEGGDSNDNNNDDDDDDDAAIPTHTWRSDSMFQERYDLLSETRRQDYGDWKKEMLQRLREGTRTGGE</sequence>
<evidence type="ECO:0000256" key="6">
    <source>
        <dbReference type="SAM" id="MobiDB-lite"/>
    </source>
</evidence>
<evidence type="ECO:0000259" key="7">
    <source>
        <dbReference type="Pfam" id="PF05460"/>
    </source>
</evidence>
<dbReference type="InParanoid" id="F0X6S6"/>
<protein>
    <recommendedName>
        <fullName evidence="7">ORC6 first cyclin-like domain-containing protein</fullName>
    </recommendedName>
</protein>
<dbReference type="RefSeq" id="XP_014175865.1">
    <property type="nucleotide sequence ID" value="XM_014320390.1"/>
</dbReference>
<feature type="region of interest" description="Disordered" evidence="6">
    <location>
        <begin position="327"/>
        <end position="356"/>
    </location>
</feature>
<feature type="domain" description="ORC6 first cyclin-like" evidence="7">
    <location>
        <begin position="9"/>
        <end position="95"/>
    </location>
</feature>
<evidence type="ECO:0000256" key="2">
    <source>
        <dbReference type="ARBA" id="ARBA00010840"/>
    </source>
</evidence>
<evidence type="ECO:0000256" key="3">
    <source>
        <dbReference type="ARBA" id="ARBA00022705"/>
    </source>
</evidence>
<comment type="similarity">
    <text evidence="2">Belongs to the ORC6 family.</text>
</comment>
<comment type="subcellular location">
    <subcellularLocation>
        <location evidence="1">Nucleus</location>
    </subcellularLocation>
</comment>
<dbReference type="OrthoDB" id="5367324at2759"/>
<dbReference type="InterPro" id="IPR008721">
    <property type="entry name" value="ORC6_cyclin_first"/>
</dbReference>
<evidence type="ECO:0000256" key="4">
    <source>
        <dbReference type="ARBA" id="ARBA00023125"/>
    </source>
</evidence>
<feature type="region of interest" description="Disordered" evidence="6">
    <location>
        <begin position="1"/>
        <end position="21"/>
    </location>
</feature>
<dbReference type="GeneID" id="25980167"/>
<accession>F0X6S6</accession>
<proteinExistence type="inferred from homology"/>
<organism evidence="9">
    <name type="scientific">Grosmannia clavigera (strain kw1407 / UAMH 11150)</name>
    <name type="common">Blue stain fungus</name>
    <name type="synonym">Graphiocladiella clavigera</name>
    <dbReference type="NCBI Taxonomy" id="655863"/>
    <lineage>
        <taxon>Eukaryota</taxon>
        <taxon>Fungi</taxon>
        <taxon>Dikarya</taxon>
        <taxon>Ascomycota</taxon>
        <taxon>Pezizomycotina</taxon>
        <taxon>Sordariomycetes</taxon>
        <taxon>Sordariomycetidae</taxon>
        <taxon>Ophiostomatales</taxon>
        <taxon>Ophiostomataceae</taxon>
        <taxon>Leptographium</taxon>
    </lineage>
</organism>
<feature type="compositionally biased region" description="Acidic residues" evidence="6">
    <location>
        <begin position="340"/>
        <end position="349"/>
    </location>
</feature>
<reference evidence="8 9" key="1">
    <citation type="journal article" date="2011" name="Proc. Natl. Acad. Sci. U.S.A.">
        <title>Genome and transcriptome analyses of the mountain pine beetle-fungal symbiont Grosmannia clavigera, a lodgepole pine pathogen.</title>
        <authorList>
            <person name="DiGuistini S."/>
            <person name="Wang Y."/>
            <person name="Liao N.Y."/>
            <person name="Taylor G."/>
            <person name="Tanguay P."/>
            <person name="Feau N."/>
            <person name="Henrissat B."/>
            <person name="Chan S.K."/>
            <person name="Hesse-Orce U."/>
            <person name="Alamouti S.M."/>
            <person name="Tsui C.K.M."/>
            <person name="Docking R.T."/>
            <person name="Levasseur A."/>
            <person name="Haridas S."/>
            <person name="Robertson G."/>
            <person name="Birol I."/>
            <person name="Holt R.A."/>
            <person name="Marra M.A."/>
            <person name="Hamelin R.C."/>
            <person name="Hirst M."/>
            <person name="Jones S.J.M."/>
            <person name="Bohlmann J."/>
            <person name="Breuil C."/>
        </authorList>
    </citation>
    <scope>NUCLEOTIDE SEQUENCE [LARGE SCALE GENOMIC DNA]</scope>
    <source>
        <strain evidence="9">kw1407 / UAMH 11150</strain>
    </source>
</reference>
<keyword evidence="9" id="KW-1185">Reference proteome</keyword>
<keyword evidence="4" id="KW-0238">DNA-binding</keyword>
<name>F0X6S6_GROCL</name>
<dbReference type="GO" id="GO:0003677">
    <property type="term" value="F:DNA binding"/>
    <property type="evidence" value="ECO:0007669"/>
    <property type="project" value="UniProtKB-KW"/>
</dbReference>
<evidence type="ECO:0000313" key="8">
    <source>
        <dbReference type="EMBL" id="EFX06383.1"/>
    </source>
</evidence>
<dbReference type="eggNOG" id="ENOG502SAT1">
    <property type="taxonomic scope" value="Eukaryota"/>
</dbReference>
<feature type="region of interest" description="Disordered" evidence="6">
    <location>
        <begin position="93"/>
        <end position="155"/>
    </location>
</feature>
<evidence type="ECO:0000256" key="5">
    <source>
        <dbReference type="ARBA" id="ARBA00023242"/>
    </source>
</evidence>
<dbReference type="HOGENOM" id="CLU_045412_0_0_1"/>
<evidence type="ECO:0000313" key="9">
    <source>
        <dbReference type="Proteomes" id="UP000007796"/>
    </source>
</evidence>
<dbReference type="GO" id="GO:0005664">
    <property type="term" value="C:nuclear origin of replication recognition complex"/>
    <property type="evidence" value="ECO:0007669"/>
    <property type="project" value="InterPro"/>
</dbReference>
<keyword evidence="3" id="KW-0235">DNA replication</keyword>
<dbReference type="EMBL" id="GL629729">
    <property type="protein sequence ID" value="EFX06383.1"/>
    <property type="molecule type" value="Genomic_DNA"/>
</dbReference>
<dbReference type="Pfam" id="PF05460">
    <property type="entry name" value="ORC6"/>
    <property type="match status" value="1"/>
</dbReference>
<dbReference type="Proteomes" id="UP000007796">
    <property type="component" value="Unassembled WGS sequence"/>
</dbReference>
<gene>
    <name evidence="8" type="ORF">CMQ_6704</name>
</gene>
<dbReference type="GO" id="GO:0006260">
    <property type="term" value="P:DNA replication"/>
    <property type="evidence" value="ECO:0007669"/>
    <property type="project" value="UniProtKB-KW"/>
</dbReference>